<evidence type="ECO:0000256" key="6">
    <source>
        <dbReference type="ARBA" id="ARBA00023136"/>
    </source>
</evidence>
<keyword evidence="3" id="KW-0145">Chemotaxis</keyword>
<dbReference type="PANTHER" id="PTHR32089">
    <property type="entry name" value="METHYL-ACCEPTING CHEMOTAXIS PROTEIN MCPB"/>
    <property type="match status" value="1"/>
</dbReference>
<dbReference type="GO" id="GO:0006935">
    <property type="term" value="P:chemotaxis"/>
    <property type="evidence" value="ECO:0007669"/>
    <property type="project" value="UniProtKB-KW"/>
</dbReference>
<dbReference type="Pfam" id="PF02743">
    <property type="entry name" value="dCache_1"/>
    <property type="match status" value="1"/>
</dbReference>
<sequence length="655" mass="71236">MILKQKLLLSFITLALLPIVIITIIAISISNSALEKQAFNQLTSIKNIKATEIQNYFEQSQADLSLIASSWTNFGEVTNAQLAATKHAYFERFITTNQYYDLFLINLNGDIFYTVTKEADYKTNLLNGPYKESGLGKLFSQTLVQPQFNIVDFEPYAPSNNDPAAFIAQPLIQNGEVKGVIALQLSIKKINKLMQQRDGMGETGESYIVGSDKRLRSDSFLDPIGRSVQASFAGTIEQNGVDTLAVQQGLMGISSTQIIQDYNDNAVLSAFMPINFANLNWVLISEIDVAEAFAATDRMKSSILIVSLLTLIVVCISALKITRSILLPIGGEPKTMHQLAMRIADGDLTYDFRDNDNAQGLFKSMKQMNQSLLRVISSIISSSSQLSHTVEQTSATSLQAKASLAEQHLNIETVSSSMHEMAMTIEEVANNAKDSSEQTQLAKIKSTQANDDINAALVATEELKAALASANHVIKQVEKKSLGINSVLEVIQGITEQTNLLALNAAIEAARAGEQGRGFAVVADEVRQLAFKTQQSTANIETMIKELQSDTQSAVTTIEQSSEHANTTLNKAKSCEQTMLTVLNDMELITLNSETIATAASQQSIAAEEINQSIIAINNAALENATGAEQIATASEELKALTQSLNRLSAQFKLA</sequence>
<keyword evidence="5 10" id="KW-1133">Transmembrane helix</keyword>
<dbReference type="HOGENOM" id="CLU_000445_107_19_6"/>
<dbReference type="KEGG" id="pseo:OM33_19185"/>
<keyword evidence="7 9" id="KW-0807">Transducer</keyword>
<dbReference type="FunFam" id="1.10.287.950:FF:000001">
    <property type="entry name" value="Methyl-accepting chemotaxis sensory transducer"/>
    <property type="match status" value="1"/>
</dbReference>
<gene>
    <name evidence="12" type="ORF">OM33_19185</name>
</gene>
<evidence type="ECO:0000256" key="8">
    <source>
        <dbReference type="ARBA" id="ARBA00029447"/>
    </source>
</evidence>
<comment type="subcellular location">
    <subcellularLocation>
        <location evidence="1">Cell membrane</location>
        <topology evidence="1">Multi-pass membrane protein</topology>
    </subcellularLocation>
</comment>
<dbReference type="SUPFAM" id="SSF58104">
    <property type="entry name" value="Methyl-accepting chemotaxis protein (MCP) signaling domain"/>
    <property type="match status" value="1"/>
</dbReference>
<evidence type="ECO:0000256" key="9">
    <source>
        <dbReference type="PROSITE-ProRule" id="PRU00284"/>
    </source>
</evidence>
<dbReference type="eggNOG" id="COG0840">
    <property type="taxonomic scope" value="Bacteria"/>
</dbReference>
<dbReference type="GO" id="GO:0007165">
    <property type="term" value="P:signal transduction"/>
    <property type="evidence" value="ECO:0007669"/>
    <property type="project" value="UniProtKB-KW"/>
</dbReference>
<dbReference type="STRING" id="1348114.OM33_19185"/>
<evidence type="ECO:0000256" key="5">
    <source>
        <dbReference type="ARBA" id="ARBA00022989"/>
    </source>
</evidence>
<reference evidence="12 13" key="1">
    <citation type="submission" date="2014-11" db="EMBL/GenBank/DDBJ databases">
        <title>Complete Genome Sequence of Pseudoalteromonas sp. Strain OCN003 Isolated from Kaneohe Bay, Oahu, Hawaii.</title>
        <authorList>
            <person name="Beurmann S."/>
            <person name="Videau P."/>
            <person name="Ushijima B."/>
            <person name="Smith A.M."/>
            <person name="Aeby G.S."/>
            <person name="Callahan S.M."/>
            <person name="Belcaid M."/>
        </authorList>
    </citation>
    <scope>NUCLEOTIDE SEQUENCE [LARGE SCALE GENOMIC DNA]</scope>
    <source>
        <strain evidence="12 13">OCN003</strain>
    </source>
</reference>
<accession>A0A0A7EKM7</accession>
<dbReference type="GO" id="GO:0005886">
    <property type="term" value="C:plasma membrane"/>
    <property type="evidence" value="ECO:0007669"/>
    <property type="project" value="UniProtKB-SubCell"/>
</dbReference>
<dbReference type="InterPro" id="IPR004089">
    <property type="entry name" value="MCPsignal_dom"/>
</dbReference>
<dbReference type="PANTHER" id="PTHR32089:SF120">
    <property type="entry name" value="METHYL-ACCEPTING CHEMOTAXIS PROTEIN TLPQ"/>
    <property type="match status" value="1"/>
</dbReference>
<keyword evidence="6 10" id="KW-0472">Membrane</keyword>
<dbReference type="Proteomes" id="UP000030341">
    <property type="component" value="Chromosome 2"/>
</dbReference>
<keyword evidence="13" id="KW-1185">Reference proteome</keyword>
<dbReference type="SMART" id="SM00283">
    <property type="entry name" value="MA"/>
    <property type="match status" value="1"/>
</dbReference>
<dbReference type="EMBL" id="CP009889">
    <property type="protein sequence ID" value="AIY67189.1"/>
    <property type="molecule type" value="Genomic_DNA"/>
</dbReference>
<name>A0A0A7EKM7_9GAMM</name>
<dbReference type="InterPro" id="IPR033479">
    <property type="entry name" value="dCache_1"/>
</dbReference>
<dbReference type="CDD" id="cd11386">
    <property type="entry name" value="MCP_signal"/>
    <property type="match status" value="1"/>
</dbReference>
<dbReference type="AlphaFoldDB" id="A0A0A7EKM7"/>
<evidence type="ECO:0000313" key="13">
    <source>
        <dbReference type="Proteomes" id="UP000030341"/>
    </source>
</evidence>
<dbReference type="OrthoDB" id="9806704at2"/>
<protein>
    <submittedName>
        <fullName evidence="12">Chemotaxis protein</fullName>
    </submittedName>
</protein>
<keyword evidence="4 10" id="KW-0812">Transmembrane</keyword>
<evidence type="ECO:0000259" key="11">
    <source>
        <dbReference type="PROSITE" id="PS50111"/>
    </source>
</evidence>
<feature type="domain" description="Methyl-accepting transducer" evidence="11">
    <location>
        <begin position="382"/>
        <end position="618"/>
    </location>
</feature>
<evidence type="ECO:0000313" key="12">
    <source>
        <dbReference type="EMBL" id="AIY67189.1"/>
    </source>
</evidence>
<evidence type="ECO:0000256" key="3">
    <source>
        <dbReference type="ARBA" id="ARBA00022500"/>
    </source>
</evidence>
<evidence type="ECO:0000256" key="1">
    <source>
        <dbReference type="ARBA" id="ARBA00004651"/>
    </source>
</evidence>
<evidence type="ECO:0000256" key="7">
    <source>
        <dbReference type="ARBA" id="ARBA00023224"/>
    </source>
</evidence>
<dbReference type="Gene3D" id="1.10.287.950">
    <property type="entry name" value="Methyl-accepting chemotaxis protein"/>
    <property type="match status" value="1"/>
</dbReference>
<keyword evidence="2" id="KW-1003">Cell membrane</keyword>
<feature type="transmembrane region" description="Helical" evidence="10">
    <location>
        <begin position="7"/>
        <end position="29"/>
    </location>
</feature>
<evidence type="ECO:0000256" key="10">
    <source>
        <dbReference type="SAM" id="Phobius"/>
    </source>
</evidence>
<evidence type="ECO:0000256" key="2">
    <source>
        <dbReference type="ARBA" id="ARBA00022475"/>
    </source>
</evidence>
<comment type="similarity">
    <text evidence="8">Belongs to the methyl-accepting chemotaxis (MCP) protein family.</text>
</comment>
<dbReference type="RefSeq" id="WP_040135986.1">
    <property type="nucleotide sequence ID" value="NZ_CP009889.1"/>
</dbReference>
<dbReference type="PROSITE" id="PS50111">
    <property type="entry name" value="CHEMOTAXIS_TRANSDUC_2"/>
    <property type="match status" value="1"/>
</dbReference>
<organism evidence="12 13">
    <name type="scientific">Pseudoalteromonas piratica</name>
    <dbReference type="NCBI Taxonomy" id="1348114"/>
    <lineage>
        <taxon>Bacteria</taxon>
        <taxon>Pseudomonadati</taxon>
        <taxon>Pseudomonadota</taxon>
        <taxon>Gammaproteobacteria</taxon>
        <taxon>Alteromonadales</taxon>
        <taxon>Pseudoalteromonadaceae</taxon>
        <taxon>Pseudoalteromonas</taxon>
    </lineage>
</organism>
<dbReference type="Pfam" id="PF00015">
    <property type="entry name" value="MCPsignal"/>
    <property type="match status" value="1"/>
</dbReference>
<proteinExistence type="inferred from homology"/>
<dbReference type="Gene3D" id="3.30.450.20">
    <property type="entry name" value="PAS domain"/>
    <property type="match status" value="1"/>
</dbReference>
<evidence type="ECO:0000256" key="4">
    <source>
        <dbReference type="ARBA" id="ARBA00022692"/>
    </source>
</evidence>